<dbReference type="Gene3D" id="3.50.50.60">
    <property type="entry name" value="FAD/NAD(P)-binding domain"/>
    <property type="match status" value="1"/>
</dbReference>
<accession>A0A443J7U3</accession>
<dbReference type="InterPro" id="IPR036188">
    <property type="entry name" value="FAD/NAD-bd_sf"/>
</dbReference>
<evidence type="ECO:0000256" key="1">
    <source>
        <dbReference type="ARBA" id="ARBA00023002"/>
    </source>
</evidence>
<dbReference type="GO" id="GO:0004497">
    <property type="term" value="F:monooxygenase activity"/>
    <property type="evidence" value="ECO:0007669"/>
    <property type="project" value="TreeGrafter"/>
</dbReference>
<dbReference type="PANTHER" id="PTHR43539">
    <property type="entry name" value="FLAVIN-BINDING MONOOXYGENASE-LIKE PROTEIN (AFU_ORTHOLOGUE AFUA_4G09220)"/>
    <property type="match status" value="1"/>
</dbReference>
<sequence length="333" mass="36292">MAGLSHRRVIIVGAGQAGLATAAALIARGMEPQRDFVVIDSSARGQRTWSARWPSMRLLSNAEHSSFPRRPLEGDPYRYPTPGDIEGYLHRFEAELGVNPVWGVQALAVTRHGNGPTLLLSTTVGEVQTRNVVCATGAAARPRFPKWAADAEVEGVQMHTNAYRTPEQIPRGRVLIVGGGIAGTEVASDLAKSHDVTLAVRTRRAEAHPRQFPTQPRVSPWRRVKIAPEPLYDALRDKGVSIRAETIGVDGAKFAFADGYRQAYQSVVFATGYEAGDEWLPTQPQLQRRIPTATTLPGLFVAGIPVHSQARANTLPGVWTDAARIARFIYARP</sequence>
<gene>
    <name evidence="2" type="ORF">D8Y23_13220</name>
</gene>
<dbReference type="AlphaFoldDB" id="A0A443J7U3"/>
<dbReference type="Pfam" id="PF13738">
    <property type="entry name" value="Pyr_redox_3"/>
    <property type="match status" value="1"/>
</dbReference>
<protein>
    <submittedName>
        <fullName evidence="2">NAD(P)/FAD-dependent oxidoreductase</fullName>
    </submittedName>
</protein>
<comment type="caution">
    <text evidence="2">The sequence shown here is derived from an EMBL/GenBank/DDBJ whole genome shotgun (WGS) entry which is preliminary data.</text>
</comment>
<dbReference type="PANTHER" id="PTHR43539:SF78">
    <property type="entry name" value="FLAVIN-CONTAINING MONOOXYGENASE"/>
    <property type="match status" value="1"/>
</dbReference>
<dbReference type="PRINTS" id="PR00469">
    <property type="entry name" value="PNDRDTASEII"/>
</dbReference>
<dbReference type="Proteomes" id="UP000285970">
    <property type="component" value="Unassembled WGS sequence"/>
</dbReference>
<keyword evidence="1" id="KW-0560">Oxidoreductase</keyword>
<evidence type="ECO:0000313" key="3">
    <source>
        <dbReference type="Proteomes" id="UP000285970"/>
    </source>
</evidence>
<name>A0A443J7U3_9MICO</name>
<dbReference type="PRINTS" id="PR00368">
    <property type="entry name" value="FADPNR"/>
</dbReference>
<proteinExistence type="predicted"/>
<dbReference type="OrthoDB" id="9808049at2"/>
<dbReference type="GO" id="GO:0050660">
    <property type="term" value="F:flavin adenine dinucleotide binding"/>
    <property type="evidence" value="ECO:0007669"/>
    <property type="project" value="TreeGrafter"/>
</dbReference>
<reference evidence="2 3" key="1">
    <citation type="journal article" date="2018" name="Front. Microbiol.">
        <title>Novel Insights Into Bacterial Dimethylsulfoniopropionate Catabolism in the East China Sea.</title>
        <authorList>
            <person name="Liu J."/>
            <person name="Liu J."/>
            <person name="Zhang S.H."/>
            <person name="Liang J."/>
            <person name="Lin H."/>
            <person name="Song D."/>
            <person name="Yang G.P."/>
            <person name="Todd J.D."/>
            <person name="Zhang X.H."/>
        </authorList>
    </citation>
    <scope>NUCLEOTIDE SEQUENCE [LARGE SCALE GENOMIC DNA]</scope>
    <source>
        <strain evidence="2 3">ZYFD042</strain>
    </source>
</reference>
<organism evidence="2 3">
    <name type="scientific">Microbacterium enclense</name>
    <dbReference type="NCBI Taxonomy" id="993073"/>
    <lineage>
        <taxon>Bacteria</taxon>
        <taxon>Bacillati</taxon>
        <taxon>Actinomycetota</taxon>
        <taxon>Actinomycetes</taxon>
        <taxon>Micrococcales</taxon>
        <taxon>Microbacteriaceae</taxon>
        <taxon>Microbacterium</taxon>
    </lineage>
</organism>
<evidence type="ECO:0000313" key="2">
    <source>
        <dbReference type="EMBL" id="RWR16569.1"/>
    </source>
</evidence>
<dbReference type="InterPro" id="IPR050982">
    <property type="entry name" value="Auxin_biosynth/cation_transpt"/>
</dbReference>
<dbReference type="EMBL" id="RBZY01000053">
    <property type="protein sequence ID" value="RWR16569.1"/>
    <property type="molecule type" value="Genomic_DNA"/>
</dbReference>
<dbReference type="SUPFAM" id="SSF51905">
    <property type="entry name" value="FAD/NAD(P)-binding domain"/>
    <property type="match status" value="2"/>
</dbReference>